<evidence type="ECO:0000256" key="4">
    <source>
        <dbReference type="ARBA" id="ARBA00022630"/>
    </source>
</evidence>
<evidence type="ECO:0000256" key="12">
    <source>
        <dbReference type="ARBA" id="ARBA00023268"/>
    </source>
</evidence>
<dbReference type="Proteomes" id="UP000252733">
    <property type="component" value="Unassembled WGS sequence"/>
</dbReference>
<keyword evidence="11 15" id="KW-0067">ATP-binding</keyword>
<dbReference type="AlphaFoldDB" id="A0A2T0XQV6"/>
<gene>
    <name evidence="17" type="ORF">DFO77_10150</name>
</gene>
<dbReference type="InterPro" id="IPR015865">
    <property type="entry name" value="Riboflavin_kinase_bac/euk"/>
</dbReference>
<dbReference type="SUPFAM" id="SSF52374">
    <property type="entry name" value="Nucleotidylyl transferase"/>
    <property type="match status" value="1"/>
</dbReference>
<keyword evidence="12" id="KW-0511">Multifunctional enzyme</keyword>
<dbReference type="GO" id="GO:0003919">
    <property type="term" value="F:FMN adenylyltransferase activity"/>
    <property type="evidence" value="ECO:0007669"/>
    <property type="project" value="UniProtKB-UniRule"/>
</dbReference>
<keyword evidence="6 15" id="KW-0808">Transferase</keyword>
<keyword evidence="10 15" id="KW-0274">FAD</keyword>
<comment type="pathway">
    <text evidence="3 15">Cofactor biosynthesis; FMN biosynthesis; FMN from riboflavin (ATP route): step 1/1.</text>
</comment>
<comment type="catalytic activity">
    <reaction evidence="13 15">
        <text>riboflavin + ATP = FMN + ADP + H(+)</text>
        <dbReference type="Rhea" id="RHEA:14357"/>
        <dbReference type="ChEBI" id="CHEBI:15378"/>
        <dbReference type="ChEBI" id="CHEBI:30616"/>
        <dbReference type="ChEBI" id="CHEBI:57986"/>
        <dbReference type="ChEBI" id="CHEBI:58210"/>
        <dbReference type="ChEBI" id="CHEBI:456216"/>
        <dbReference type="EC" id="2.7.1.26"/>
    </reaction>
</comment>
<comment type="function">
    <text evidence="1">Catalyzes the phosphorylation of riboflavin to FMN followed by the adenylation of FMN to FAD.</text>
</comment>
<evidence type="ECO:0000259" key="16">
    <source>
        <dbReference type="SMART" id="SM00904"/>
    </source>
</evidence>
<evidence type="ECO:0000256" key="5">
    <source>
        <dbReference type="ARBA" id="ARBA00022643"/>
    </source>
</evidence>
<keyword evidence="18" id="KW-1185">Reference proteome</keyword>
<dbReference type="NCBIfam" id="NF004162">
    <property type="entry name" value="PRK05627.1-5"/>
    <property type="match status" value="1"/>
</dbReference>
<dbReference type="EMBL" id="QPIZ01000001">
    <property type="protein sequence ID" value="RCW39282.1"/>
    <property type="molecule type" value="Genomic_DNA"/>
</dbReference>
<dbReference type="Pfam" id="PF01687">
    <property type="entry name" value="Flavokinase"/>
    <property type="match status" value="1"/>
</dbReference>
<evidence type="ECO:0000256" key="2">
    <source>
        <dbReference type="ARBA" id="ARBA00004726"/>
    </source>
</evidence>
<dbReference type="UniPathway" id="UPA00276">
    <property type="reaction ID" value="UER00406"/>
</dbReference>
<dbReference type="InterPro" id="IPR015864">
    <property type="entry name" value="FAD_synthase"/>
</dbReference>
<dbReference type="STRING" id="1168289.GCA_000259075_00259"/>
<evidence type="ECO:0000256" key="3">
    <source>
        <dbReference type="ARBA" id="ARBA00005201"/>
    </source>
</evidence>
<dbReference type="NCBIfam" id="TIGR00083">
    <property type="entry name" value="ribF"/>
    <property type="match status" value="1"/>
</dbReference>
<name>A0A2T0XQV6_9BACT</name>
<dbReference type="PANTHER" id="PTHR22749:SF6">
    <property type="entry name" value="RIBOFLAVIN KINASE"/>
    <property type="match status" value="1"/>
</dbReference>
<dbReference type="PANTHER" id="PTHR22749">
    <property type="entry name" value="RIBOFLAVIN KINASE/FMN ADENYLYLTRANSFERASE"/>
    <property type="match status" value="1"/>
</dbReference>
<dbReference type="EC" id="2.7.1.26" evidence="15"/>
<evidence type="ECO:0000256" key="7">
    <source>
        <dbReference type="ARBA" id="ARBA00022695"/>
    </source>
</evidence>
<dbReference type="UniPathway" id="UPA00277">
    <property type="reaction ID" value="UER00407"/>
</dbReference>
<proteinExistence type="inferred from homology"/>
<comment type="catalytic activity">
    <reaction evidence="14 15">
        <text>FMN + ATP + H(+) = FAD + diphosphate</text>
        <dbReference type="Rhea" id="RHEA:17237"/>
        <dbReference type="ChEBI" id="CHEBI:15378"/>
        <dbReference type="ChEBI" id="CHEBI:30616"/>
        <dbReference type="ChEBI" id="CHEBI:33019"/>
        <dbReference type="ChEBI" id="CHEBI:57692"/>
        <dbReference type="ChEBI" id="CHEBI:58210"/>
        <dbReference type="EC" id="2.7.7.2"/>
    </reaction>
</comment>
<keyword evidence="8 15" id="KW-0547">Nucleotide-binding</keyword>
<comment type="pathway">
    <text evidence="2 15">Cofactor biosynthesis; FAD biosynthesis; FAD from FMN: step 1/1.</text>
</comment>
<evidence type="ECO:0000256" key="15">
    <source>
        <dbReference type="PIRNR" id="PIRNR004491"/>
    </source>
</evidence>
<feature type="domain" description="Riboflavin kinase" evidence="16">
    <location>
        <begin position="182"/>
        <end position="309"/>
    </location>
</feature>
<dbReference type="Gene3D" id="3.40.50.620">
    <property type="entry name" value="HUPs"/>
    <property type="match status" value="1"/>
</dbReference>
<evidence type="ECO:0000256" key="11">
    <source>
        <dbReference type="ARBA" id="ARBA00022840"/>
    </source>
</evidence>
<evidence type="ECO:0000256" key="9">
    <source>
        <dbReference type="ARBA" id="ARBA00022777"/>
    </source>
</evidence>
<keyword evidence="4 15" id="KW-0285">Flavoprotein</keyword>
<dbReference type="FunFam" id="3.40.50.620:FF:000021">
    <property type="entry name" value="Riboflavin biosynthesis protein"/>
    <property type="match status" value="1"/>
</dbReference>
<evidence type="ECO:0000256" key="14">
    <source>
        <dbReference type="ARBA" id="ARBA00049494"/>
    </source>
</evidence>
<dbReference type="GO" id="GO:0006747">
    <property type="term" value="P:FAD biosynthetic process"/>
    <property type="evidence" value="ECO:0007669"/>
    <property type="project" value="UniProtKB-UniRule"/>
</dbReference>
<dbReference type="EC" id="2.7.7.2" evidence="15"/>
<reference evidence="17 18" key="1">
    <citation type="submission" date="2018-07" db="EMBL/GenBank/DDBJ databases">
        <title>Freshwater and sediment microbial communities from various areas in North America, analyzing microbe dynamics in response to fracking.</title>
        <authorList>
            <person name="Lamendella R."/>
        </authorList>
    </citation>
    <scope>NUCLEOTIDE SEQUENCE [LARGE SCALE GENOMIC DNA]</scope>
    <source>
        <strain evidence="17 18">160A</strain>
    </source>
</reference>
<keyword evidence="5 15" id="KW-0288">FMN</keyword>
<keyword evidence="9 15" id="KW-0418">Kinase</keyword>
<protein>
    <recommendedName>
        <fullName evidence="15">Riboflavin biosynthesis protein</fullName>
    </recommendedName>
    <domain>
        <recommendedName>
            <fullName evidence="15">Riboflavin kinase</fullName>
            <ecNumber evidence="15">2.7.1.26</ecNumber>
        </recommendedName>
        <alternativeName>
            <fullName evidence="15">Flavokinase</fullName>
        </alternativeName>
    </domain>
    <domain>
        <recommendedName>
            <fullName evidence="15">FMN adenylyltransferase</fullName>
            <ecNumber evidence="15">2.7.7.2</ecNumber>
        </recommendedName>
        <alternativeName>
            <fullName evidence="15">FAD pyrophosphorylase</fullName>
        </alternativeName>
        <alternativeName>
            <fullName evidence="15">FAD synthase</fullName>
        </alternativeName>
    </domain>
</protein>
<dbReference type="InterPro" id="IPR002606">
    <property type="entry name" value="Riboflavin_kinase_bac"/>
</dbReference>
<dbReference type="InterPro" id="IPR014729">
    <property type="entry name" value="Rossmann-like_a/b/a_fold"/>
</dbReference>
<evidence type="ECO:0000313" key="18">
    <source>
        <dbReference type="Proteomes" id="UP000252733"/>
    </source>
</evidence>
<dbReference type="OrthoDB" id="9803667at2"/>
<evidence type="ECO:0000256" key="8">
    <source>
        <dbReference type="ARBA" id="ARBA00022741"/>
    </source>
</evidence>
<accession>A0A2T0XQV6</accession>
<dbReference type="PIRSF" id="PIRSF004491">
    <property type="entry name" value="FAD_Synth"/>
    <property type="match status" value="1"/>
</dbReference>
<dbReference type="SUPFAM" id="SSF82114">
    <property type="entry name" value="Riboflavin kinase-like"/>
    <property type="match status" value="1"/>
</dbReference>
<dbReference type="RefSeq" id="WP_106152041.1">
    <property type="nucleotide sequence ID" value="NZ_PVTS01000003.1"/>
</dbReference>
<dbReference type="Pfam" id="PF06574">
    <property type="entry name" value="FAD_syn"/>
    <property type="match status" value="1"/>
</dbReference>
<dbReference type="CDD" id="cd02064">
    <property type="entry name" value="FAD_synthetase_N"/>
    <property type="match status" value="1"/>
</dbReference>
<dbReference type="InterPro" id="IPR023468">
    <property type="entry name" value="Riboflavin_kinase"/>
</dbReference>
<dbReference type="GO" id="GO:0009231">
    <property type="term" value="P:riboflavin biosynthetic process"/>
    <property type="evidence" value="ECO:0007669"/>
    <property type="project" value="InterPro"/>
</dbReference>
<sequence>MVKIKSDIEGFQATRPVLTMGMFDGVHKGHLALLTSVIEKARQINGESVVLTFWPHPRIVLSQEPEKLRLLTTLEEKTRLLSEAGIDHIIILPFTKEFSSLTAQEFIQQHLVDKIGISHLVAGYNHRFGHGGISRSGLEKLAQEHHFGLGFYGPVVIDGVKPSSTTIRRHISDGDVWEASRFLGRYYSIKGRIVGGKRLGRQLGYPTANIRMDDSIKLIPHDGVYACKVHLLGKSYGGMLNIGGRPTIDGENSEKSLEVHIFNFNREVYAEEIRVEFVARTRPEIKFSNIDGLKERLRQDEVEVKSILLEKGVLPPR</sequence>
<comment type="similarity">
    <text evidence="15">Belongs to the ribF family.</text>
</comment>
<dbReference type="InterPro" id="IPR023465">
    <property type="entry name" value="Riboflavin_kinase_dom_sf"/>
</dbReference>
<evidence type="ECO:0000256" key="13">
    <source>
        <dbReference type="ARBA" id="ARBA00047880"/>
    </source>
</evidence>
<evidence type="ECO:0000313" key="17">
    <source>
        <dbReference type="EMBL" id="RCW39282.1"/>
    </source>
</evidence>
<evidence type="ECO:0000256" key="10">
    <source>
        <dbReference type="ARBA" id="ARBA00022827"/>
    </source>
</evidence>
<dbReference type="GO" id="GO:0009398">
    <property type="term" value="P:FMN biosynthetic process"/>
    <property type="evidence" value="ECO:0007669"/>
    <property type="project" value="UniProtKB-UniRule"/>
</dbReference>
<comment type="caution">
    <text evidence="17">The sequence shown here is derived from an EMBL/GenBank/DDBJ whole genome shotgun (WGS) entry which is preliminary data.</text>
</comment>
<organism evidence="17 18">
    <name type="scientific">Marinilabilia salmonicolor</name>
    <dbReference type="NCBI Taxonomy" id="989"/>
    <lineage>
        <taxon>Bacteria</taxon>
        <taxon>Pseudomonadati</taxon>
        <taxon>Bacteroidota</taxon>
        <taxon>Bacteroidia</taxon>
        <taxon>Marinilabiliales</taxon>
        <taxon>Marinilabiliaceae</taxon>
        <taxon>Marinilabilia</taxon>
    </lineage>
</organism>
<evidence type="ECO:0000256" key="1">
    <source>
        <dbReference type="ARBA" id="ARBA00002121"/>
    </source>
</evidence>
<keyword evidence="7 15" id="KW-0548">Nucleotidyltransferase</keyword>
<evidence type="ECO:0000256" key="6">
    <source>
        <dbReference type="ARBA" id="ARBA00022679"/>
    </source>
</evidence>
<dbReference type="GO" id="GO:0005524">
    <property type="term" value="F:ATP binding"/>
    <property type="evidence" value="ECO:0007669"/>
    <property type="project" value="UniProtKB-UniRule"/>
</dbReference>
<dbReference type="GO" id="GO:0008531">
    <property type="term" value="F:riboflavin kinase activity"/>
    <property type="evidence" value="ECO:0007669"/>
    <property type="project" value="UniProtKB-UniRule"/>
</dbReference>
<dbReference type="Gene3D" id="2.40.30.30">
    <property type="entry name" value="Riboflavin kinase-like"/>
    <property type="match status" value="1"/>
</dbReference>
<dbReference type="SMART" id="SM00904">
    <property type="entry name" value="Flavokinase"/>
    <property type="match status" value="1"/>
</dbReference>